<comment type="caution">
    <text evidence="2">The sequence shown here is derived from an EMBL/GenBank/DDBJ whole genome shotgun (WGS) entry which is preliminary data.</text>
</comment>
<dbReference type="SUPFAM" id="SSF47598">
    <property type="entry name" value="Ribbon-helix-helix"/>
    <property type="match status" value="1"/>
</dbReference>
<evidence type="ECO:0000313" key="2">
    <source>
        <dbReference type="EMBL" id="NPT44329.1"/>
    </source>
</evidence>
<dbReference type="Proteomes" id="UP000652198">
    <property type="component" value="Unassembled WGS sequence"/>
</dbReference>
<evidence type="ECO:0000313" key="3">
    <source>
        <dbReference type="Proteomes" id="UP000652198"/>
    </source>
</evidence>
<dbReference type="InterPro" id="IPR010985">
    <property type="entry name" value="Ribbon_hlx_hlx"/>
</dbReference>
<evidence type="ECO:0000259" key="1">
    <source>
        <dbReference type="Pfam" id="PF01402"/>
    </source>
</evidence>
<sequence>MKRLHLVMPLQIFEPLNAIAARDGRTISELIRQALLEFIARQNKV</sequence>
<proteinExistence type="predicted"/>
<name>A0ABX2BUC4_9BURK</name>
<dbReference type="InterPro" id="IPR002145">
    <property type="entry name" value="CopG"/>
</dbReference>
<dbReference type="Pfam" id="PF01402">
    <property type="entry name" value="RHH_1"/>
    <property type="match status" value="1"/>
</dbReference>
<gene>
    <name evidence="2" type="ORF">GNZ12_24065</name>
</gene>
<feature type="domain" description="Ribbon-helix-helix protein CopG" evidence="1">
    <location>
        <begin position="13"/>
        <end position="42"/>
    </location>
</feature>
<keyword evidence="3" id="KW-1185">Reference proteome</keyword>
<reference evidence="2 3" key="1">
    <citation type="submission" date="2019-11" db="EMBL/GenBank/DDBJ databases">
        <title>Metabolism of dissolved organic matter in forest soils.</title>
        <authorList>
            <person name="Cyle K.T."/>
            <person name="Wilhelm R.C."/>
            <person name="Martinez C.E."/>
        </authorList>
    </citation>
    <scope>NUCLEOTIDE SEQUENCE [LARGE SCALE GENOMIC DNA]</scope>
    <source>
        <strain evidence="2 3">1N</strain>
    </source>
</reference>
<organism evidence="2 3">
    <name type="scientific">Paraburkholderia solitsugae</name>
    <dbReference type="NCBI Taxonomy" id="2675748"/>
    <lineage>
        <taxon>Bacteria</taxon>
        <taxon>Pseudomonadati</taxon>
        <taxon>Pseudomonadota</taxon>
        <taxon>Betaproteobacteria</taxon>
        <taxon>Burkholderiales</taxon>
        <taxon>Burkholderiaceae</taxon>
        <taxon>Paraburkholderia</taxon>
    </lineage>
</organism>
<accession>A0ABX2BUC4</accession>
<protein>
    <submittedName>
        <fullName evidence="2">Ribbon-helix-helix protein, CopG family</fullName>
    </submittedName>
</protein>
<dbReference type="RefSeq" id="WP_172314357.1">
    <property type="nucleotide sequence ID" value="NZ_WOEY01000092.1"/>
</dbReference>
<dbReference type="EMBL" id="WOEY01000092">
    <property type="protein sequence ID" value="NPT44329.1"/>
    <property type="molecule type" value="Genomic_DNA"/>
</dbReference>